<evidence type="ECO:0000313" key="2">
    <source>
        <dbReference type="EMBL" id="KUO42034.1"/>
    </source>
</evidence>
<dbReference type="EMBL" id="LQMQ01000011">
    <property type="protein sequence ID" value="KUO42034.1"/>
    <property type="molecule type" value="Genomic_DNA"/>
</dbReference>
<sequence length="134" mass="14504">MRNVASSKLPYPEQTQIKEGILGPSFVHNKRHQGDGKDDQEETNGALLRHSIGGKGEGEEKRCDRGGYGYEPAPIYRASHLHLGNLPEPLAGPESSKNPYGNVDVEEGPPIQDSEQHSAQGQAEHGAQPESTLI</sequence>
<organism evidence="2 3">
    <name type="scientific">Hadarchaeum yellowstonense</name>
    <dbReference type="NCBI Taxonomy" id="1776334"/>
    <lineage>
        <taxon>Archaea</taxon>
        <taxon>Methanobacteriati</taxon>
        <taxon>Candidatus Hadarchaeota</taxon>
        <taxon>Candidatus Hadarchaeia</taxon>
        <taxon>Candidatus Hadarchaeales</taxon>
        <taxon>Candidatus Hadarchaeaceae</taxon>
        <taxon>Candidatus Hadarchaeum</taxon>
    </lineage>
</organism>
<protein>
    <submittedName>
        <fullName evidence="2">Uncharacterized protein</fullName>
    </submittedName>
</protein>
<feature type="region of interest" description="Disordered" evidence="1">
    <location>
        <begin position="1"/>
        <end position="134"/>
    </location>
</feature>
<name>A0A147JZI7_HADYE</name>
<feature type="compositionally biased region" description="Basic and acidic residues" evidence="1">
    <location>
        <begin position="56"/>
        <end position="65"/>
    </location>
</feature>
<gene>
    <name evidence="2" type="ORF">APZ16_03580</name>
</gene>
<dbReference type="AlphaFoldDB" id="A0A147JZI7"/>
<evidence type="ECO:0000313" key="3">
    <source>
        <dbReference type="Proteomes" id="UP000074294"/>
    </source>
</evidence>
<comment type="caution">
    <text evidence="2">The sequence shown here is derived from an EMBL/GenBank/DDBJ whole genome shotgun (WGS) entry which is preliminary data.</text>
</comment>
<evidence type="ECO:0000256" key="1">
    <source>
        <dbReference type="SAM" id="MobiDB-lite"/>
    </source>
</evidence>
<proteinExistence type="predicted"/>
<dbReference type="Proteomes" id="UP000074294">
    <property type="component" value="Unassembled WGS sequence"/>
</dbReference>
<reference evidence="2 3" key="1">
    <citation type="journal article" date="2016" name="Nat. Microbiol.">
        <title>Genomic inference of the metabolism of cosmopolitan subsurface Archaea, Hadesarchaea.</title>
        <authorList>
            <person name="Baker B.J."/>
            <person name="Saw J.H."/>
            <person name="Lind A.E."/>
            <person name="Lazar C.S."/>
            <person name="Hinrichs K.-U."/>
            <person name="Teske A.P."/>
            <person name="Ettema T.J."/>
        </authorList>
    </citation>
    <scope>NUCLEOTIDE SEQUENCE [LARGE SCALE GENOMIC DNA]</scope>
</reference>
<accession>A0A147JZI7</accession>